<accession>A0ABM9LKW4</accession>
<reference evidence="2 3" key="1">
    <citation type="submission" date="2023-08" db="EMBL/GenBank/DDBJ databases">
        <authorList>
            <person name="Folkvardsen B D."/>
            <person name="Norman A."/>
        </authorList>
    </citation>
    <scope>NUCLEOTIDE SEQUENCE [LARGE SCALE GENOMIC DNA]</scope>
    <source>
        <strain evidence="2 3">Mu0083</strain>
    </source>
</reference>
<feature type="chain" id="PRO_5045900731" evidence="1">
    <location>
        <begin position="23"/>
        <end position="270"/>
    </location>
</feature>
<name>A0ABM9LKW4_9MYCO</name>
<dbReference type="RefSeq" id="WP_308473291.1">
    <property type="nucleotide sequence ID" value="NZ_OY726394.1"/>
</dbReference>
<sequence>MQNLLRPYAAMSVAALAAGAIAATPVAPVTTTHLPEIQLSASADGMGDVFQAITFLGEPNYDVMQPAAFLTTDLNHGFLWSTFNGIPPYGDGTPALDDDMLAVINFISSPISGVLIGALGPLLSPIVELYNSFQDILAGLEDGDFDQVLDALLAAPENVFDALLNGTTLDLSGLLPLFDDSGLFPPGALSGLDIALGGLLTEGVTIGDPADFDPADPENLGTGGSIFNAIGFAFPGDGSGDITGEATGLMSALTNLWEIVTSTMDLGAAD</sequence>
<evidence type="ECO:0000256" key="1">
    <source>
        <dbReference type="SAM" id="SignalP"/>
    </source>
</evidence>
<dbReference type="InterPro" id="IPR049934">
    <property type="entry name" value="GjpA-like"/>
</dbReference>
<keyword evidence="1" id="KW-0732">Signal</keyword>
<keyword evidence="3" id="KW-1185">Reference proteome</keyword>
<protein>
    <submittedName>
        <fullName evidence="2">Outer membrane porin GjpA</fullName>
    </submittedName>
</protein>
<evidence type="ECO:0000313" key="2">
    <source>
        <dbReference type="EMBL" id="CAJ1500803.1"/>
    </source>
</evidence>
<dbReference type="Proteomes" id="UP001190336">
    <property type="component" value="Chromosome"/>
</dbReference>
<dbReference type="EMBL" id="OY726394">
    <property type="protein sequence ID" value="CAJ1500803.1"/>
    <property type="molecule type" value="Genomic_DNA"/>
</dbReference>
<dbReference type="NCBIfam" id="NF033942">
    <property type="entry name" value="GjpA"/>
    <property type="match status" value="1"/>
</dbReference>
<proteinExistence type="predicted"/>
<gene>
    <name evidence="2" type="primary">gjpA</name>
    <name evidence="2" type="ORF">MU0083_002523</name>
</gene>
<feature type="signal peptide" evidence="1">
    <location>
        <begin position="1"/>
        <end position="22"/>
    </location>
</feature>
<organism evidence="2 3">
    <name type="scientific">[Mycobacterium] kokjensenii</name>
    <dbReference type="NCBI Taxonomy" id="3064287"/>
    <lineage>
        <taxon>Bacteria</taxon>
        <taxon>Bacillati</taxon>
        <taxon>Actinomycetota</taxon>
        <taxon>Actinomycetes</taxon>
        <taxon>Mycobacteriales</taxon>
        <taxon>Mycobacteriaceae</taxon>
        <taxon>Mycolicibacter</taxon>
    </lineage>
</organism>
<evidence type="ECO:0000313" key="3">
    <source>
        <dbReference type="Proteomes" id="UP001190336"/>
    </source>
</evidence>